<reference evidence="7 8" key="1">
    <citation type="submission" date="2012-02" db="EMBL/GenBank/DDBJ databases">
        <title>Complete genome sequence of Caldilinea aerophila DSM 14535 (= NBRC 102666).</title>
        <authorList>
            <person name="Oguchi A."/>
            <person name="Hosoyama A."/>
            <person name="Sekine M."/>
            <person name="Fukai R."/>
            <person name="Kato Y."/>
            <person name="Nakamura S."/>
            <person name="Hanada S."/>
            <person name="Yamazaki S."/>
            <person name="Fujita N."/>
        </authorList>
    </citation>
    <scope>NUCLEOTIDE SEQUENCE [LARGE SCALE GENOMIC DNA]</scope>
    <source>
        <strain evidence="8">DSM 14535 / JCM 11387 / NBRC 104270 / STL-6-O1</strain>
    </source>
</reference>
<dbReference type="NCBIfam" id="TIGR01071">
    <property type="entry name" value="rplO_bact"/>
    <property type="match status" value="1"/>
</dbReference>
<sequence length="159" mass="17318">MKLHDLRPAEGSTKKRKRVGRGTGSGKGKTSGRGQKGQNARSGGSVRLNFEGGQLPLTKRLPKLRGFNNRFKVIFVPVNLDQLDRLFEAHAEVSQETLARVGLLGNVDDPVVVLARGEVTKPLTVRVQRISAAARQKIEAAGGTVEVLGYEVNRRLPRS</sequence>
<keyword evidence="4" id="KW-0694">RNA-binding</keyword>
<dbReference type="HAMAP" id="MF_01341">
    <property type="entry name" value="Ribosomal_uL15"/>
    <property type="match status" value="1"/>
</dbReference>
<dbReference type="STRING" id="926550.CLDAP_03910"/>
<dbReference type="eggNOG" id="COG0200">
    <property type="taxonomic scope" value="Bacteria"/>
</dbReference>
<proteinExistence type="inferred from homology"/>
<dbReference type="Pfam" id="PF00828">
    <property type="entry name" value="Ribosomal_L27A"/>
    <property type="match status" value="1"/>
</dbReference>
<feature type="region of interest" description="Disordered" evidence="5">
    <location>
        <begin position="1"/>
        <end position="49"/>
    </location>
</feature>
<keyword evidence="8" id="KW-1185">Reference proteome</keyword>
<evidence type="ECO:0000259" key="6">
    <source>
        <dbReference type="Pfam" id="PF00828"/>
    </source>
</evidence>
<dbReference type="EMBL" id="AP012337">
    <property type="protein sequence ID" value="BAL98430.1"/>
    <property type="molecule type" value="Genomic_DNA"/>
</dbReference>
<keyword evidence="4" id="KW-0699">rRNA-binding</keyword>
<comment type="function">
    <text evidence="4">Binds to the 23S rRNA.</text>
</comment>
<dbReference type="PATRIC" id="fig|926550.5.peg.412"/>
<protein>
    <recommendedName>
        <fullName evidence="4">Large ribosomal subunit protein uL15</fullName>
    </recommendedName>
</protein>
<evidence type="ECO:0000313" key="7">
    <source>
        <dbReference type="EMBL" id="BAL98430.1"/>
    </source>
</evidence>
<keyword evidence="3 4" id="KW-0687">Ribonucleoprotein</keyword>
<dbReference type="AlphaFoldDB" id="I0HZJ3"/>
<dbReference type="InterPro" id="IPR021131">
    <property type="entry name" value="Ribosomal_uL15/eL18"/>
</dbReference>
<comment type="similarity">
    <text evidence="1 4">Belongs to the universal ribosomal protein uL15 family.</text>
</comment>
<evidence type="ECO:0000256" key="2">
    <source>
        <dbReference type="ARBA" id="ARBA00022980"/>
    </source>
</evidence>
<dbReference type="GO" id="GO:0019843">
    <property type="term" value="F:rRNA binding"/>
    <property type="evidence" value="ECO:0007669"/>
    <property type="project" value="UniProtKB-UniRule"/>
</dbReference>
<accession>I0HZJ3</accession>
<dbReference type="PANTHER" id="PTHR12934">
    <property type="entry name" value="50S RIBOSOMAL PROTEIN L15"/>
    <property type="match status" value="1"/>
</dbReference>
<dbReference type="GO" id="GO:0006412">
    <property type="term" value="P:translation"/>
    <property type="evidence" value="ECO:0007669"/>
    <property type="project" value="UniProtKB-UniRule"/>
</dbReference>
<dbReference type="GO" id="GO:0003735">
    <property type="term" value="F:structural constituent of ribosome"/>
    <property type="evidence" value="ECO:0007669"/>
    <property type="project" value="InterPro"/>
</dbReference>
<evidence type="ECO:0000313" key="8">
    <source>
        <dbReference type="Proteomes" id="UP000007880"/>
    </source>
</evidence>
<evidence type="ECO:0000256" key="3">
    <source>
        <dbReference type="ARBA" id="ARBA00023274"/>
    </source>
</evidence>
<dbReference type="Gene3D" id="3.100.10.10">
    <property type="match status" value="1"/>
</dbReference>
<evidence type="ECO:0000256" key="1">
    <source>
        <dbReference type="ARBA" id="ARBA00007320"/>
    </source>
</evidence>
<dbReference type="InterPro" id="IPR036227">
    <property type="entry name" value="Ribosomal_uL15/eL18_sf"/>
</dbReference>
<dbReference type="PANTHER" id="PTHR12934:SF11">
    <property type="entry name" value="LARGE RIBOSOMAL SUBUNIT PROTEIN UL15M"/>
    <property type="match status" value="1"/>
</dbReference>
<gene>
    <name evidence="4 7" type="primary">rplO</name>
    <name evidence="7" type="ordered locus">CLDAP_03910</name>
</gene>
<feature type="domain" description="Large ribosomal subunit protein uL15/eL18" evidence="6">
    <location>
        <begin position="77"/>
        <end position="146"/>
    </location>
</feature>
<organism evidence="7 8">
    <name type="scientific">Caldilinea aerophila (strain DSM 14535 / JCM 11387 / NBRC 104270 / STL-6-O1)</name>
    <dbReference type="NCBI Taxonomy" id="926550"/>
    <lineage>
        <taxon>Bacteria</taxon>
        <taxon>Bacillati</taxon>
        <taxon>Chloroflexota</taxon>
        <taxon>Caldilineae</taxon>
        <taxon>Caldilineales</taxon>
        <taxon>Caldilineaceae</taxon>
        <taxon>Caldilinea</taxon>
    </lineage>
</organism>
<dbReference type="HOGENOM" id="CLU_055188_4_2_0"/>
<evidence type="ECO:0000256" key="4">
    <source>
        <dbReference type="HAMAP-Rule" id="MF_01341"/>
    </source>
</evidence>
<dbReference type="InterPro" id="IPR030878">
    <property type="entry name" value="Ribosomal_uL15"/>
</dbReference>
<dbReference type="InterPro" id="IPR005749">
    <property type="entry name" value="Ribosomal_uL15_bac-type"/>
</dbReference>
<dbReference type="SUPFAM" id="SSF52080">
    <property type="entry name" value="Ribosomal proteins L15p and L18e"/>
    <property type="match status" value="1"/>
</dbReference>
<evidence type="ECO:0000256" key="5">
    <source>
        <dbReference type="SAM" id="MobiDB-lite"/>
    </source>
</evidence>
<dbReference type="Proteomes" id="UP000007880">
    <property type="component" value="Chromosome"/>
</dbReference>
<keyword evidence="2 4" id="KW-0689">Ribosomal protein</keyword>
<dbReference type="GO" id="GO:0022625">
    <property type="term" value="C:cytosolic large ribosomal subunit"/>
    <property type="evidence" value="ECO:0007669"/>
    <property type="project" value="TreeGrafter"/>
</dbReference>
<name>I0HZJ3_CALAS</name>
<dbReference type="RefSeq" id="WP_014431672.1">
    <property type="nucleotide sequence ID" value="NC_017079.1"/>
</dbReference>
<dbReference type="OrthoDB" id="9810293at2"/>
<feature type="compositionally biased region" description="Gly residues" evidence="5">
    <location>
        <begin position="21"/>
        <end position="35"/>
    </location>
</feature>
<dbReference type="KEGG" id="cap:CLDAP_03910"/>
<comment type="subunit">
    <text evidence="4">Part of the 50S ribosomal subunit.</text>
</comment>